<dbReference type="Gene3D" id="6.10.340.10">
    <property type="match status" value="1"/>
</dbReference>
<evidence type="ECO:0000313" key="7">
    <source>
        <dbReference type="Proteomes" id="UP000249577"/>
    </source>
</evidence>
<accession>A0A2W5KPP6</accession>
<reference evidence="6 7" key="1">
    <citation type="submission" date="2017-08" db="EMBL/GenBank/DDBJ databases">
        <title>Infants hospitalized years apart are colonized by the same room-sourced microbial strains.</title>
        <authorList>
            <person name="Brooks B."/>
            <person name="Olm M.R."/>
            <person name="Firek B.A."/>
            <person name="Baker R."/>
            <person name="Thomas B.C."/>
            <person name="Morowitz M.J."/>
            <person name="Banfield J.F."/>
        </authorList>
    </citation>
    <scope>NUCLEOTIDE SEQUENCE [LARGE SCALE GENOMIC DNA]</scope>
    <source>
        <strain evidence="6">S2_005_003_R2_43</strain>
    </source>
</reference>
<dbReference type="EC" id="2.7.7.65" evidence="1"/>
<evidence type="ECO:0000313" key="6">
    <source>
        <dbReference type="EMBL" id="PZQ19001.1"/>
    </source>
</evidence>
<dbReference type="PANTHER" id="PTHR45138:SF9">
    <property type="entry name" value="DIGUANYLATE CYCLASE DGCM-RELATED"/>
    <property type="match status" value="1"/>
</dbReference>
<sequence length="585" mass="62537">MVRLQHLQWGSAAAVAVCCLLLGGVALHSNYREYAVYEQGLRELDRLKTVTAAAVQVAAERGPANVAMTAAAENAKAAREALAAKRALVDAGVAAAAEELAGQSQERALLLAGLRQRLAAARAAVDAVVAAPAADRGSGSTLAAIDSMFAAADAAEALHLEIGRDMIAEVPRIALEVSLVTRATELRDRAGRLGSQVVAMLVAAGPPDEARYERLLEEAGKLAEYRDALKNVGKPYFGPGALSDAIEAVDRRYFNDGLTWAVEVARSKGWANGMGVGDFTQRYVPSLQPVEAFRLTVGQASSDRLASYRDDAWFHMIFSAVLAATACLIMIVIAIAFRRALFGPLSEVRDQLAAIAGGDLSDRSKRRRVGREIRDMFEGLEVLRVEQRQKRALESRQFLLTQRLKELSETDMLTGLLNRRAFEEQAAEALAWAERERRPFALLLFDIDRFKAINDGFGHAAGDAVLRKVARCAEARLGLDRRLARIGGEEFAAFGPVETETAAAAFAEALRAQIAELDLPETGGLAVTCSVGVAFLPAGADFGLTALLATADRRLYAAKAAGRNRVVSVDVSAARRGRGGSEAAA</sequence>
<dbReference type="EMBL" id="QFPN01000001">
    <property type="protein sequence ID" value="PZQ19001.1"/>
    <property type="molecule type" value="Genomic_DNA"/>
</dbReference>
<dbReference type="InterPro" id="IPR043128">
    <property type="entry name" value="Rev_trsase/Diguanyl_cyclase"/>
</dbReference>
<comment type="catalytic activity">
    <reaction evidence="2">
        <text>2 GTP = 3',3'-c-di-GMP + 2 diphosphate</text>
        <dbReference type="Rhea" id="RHEA:24898"/>
        <dbReference type="ChEBI" id="CHEBI:33019"/>
        <dbReference type="ChEBI" id="CHEBI:37565"/>
        <dbReference type="ChEBI" id="CHEBI:58805"/>
        <dbReference type="EC" id="2.7.7.65"/>
    </reaction>
</comment>
<dbReference type="GO" id="GO:0007165">
    <property type="term" value="P:signal transduction"/>
    <property type="evidence" value="ECO:0007669"/>
    <property type="project" value="InterPro"/>
</dbReference>
<organism evidence="6 7">
    <name type="scientific">Ancylobacter novellus</name>
    <name type="common">Thiobacillus novellus</name>
    <dbReference type="NCBI Taxonomy" id="921"/>
    <lineage>
        <taxon>Bacteria</taxon>
        <taxon>Pseudomonadati</taxon>
        <taxon>Pseudomonadota</taxon>
        <taxon>Alphaproteobacteria</taxon>
        <taxon>Hyphomicrobiales</taxon>
        <taxon>Xanthobacteraceae</taxon>
        <taxon>Ancylobacter</taxon>
    </lineage>
</organism>
<name>A0A2W5KPP6_ANCNO</name>
<feature type="domain" description="HAMP" evidence="4">
    <location>
        <begin position="339"/>
        <end position="392"/>
    </location>
</feature>
<gene>
    <name evidence="6" type="ORF">DI565_00970</name>
</gene>
<evidence type="ECO:0000256" key="3">
    <source>
        <dbReference type="SAM" id="Phobius"/>
    </source>
</evidence>
<dbReference type="Pfam" id="PF00990">
    <property type="entry name" value="GGDEF"/>
    <property type="match status" value="1"/>
</dbReference>
<evidence type="ECO:0000256" key="2">
    <source>
        <dbReference type="ARBA" id="ARBA00034247"/>
    </source>
</evidence>
<dbReference type="GO" id="GO:0016020">
    <property type="term" value="C:membrane"/>
    <property type="evidence" value="ECO:0007669"/>
    <property type="project" value="InterPro"/>
</dbReference>
<dbReference type="PANTHER" id="PTHR45138">
    <property type="entry name" value="REGULATORY COMPONENTS OF SENSORY TRANSDUCTION SYSTEM"/>
    <property type="match status" value="1"/>
</dbReference>
<keyword evidence="3" id="KW-1133">Transmembrane helix</keyword>
<keyword evidence="3" id="KW-0472">Membrane</keyword>
<dbReference type="AlphaFoldDB" id="A0A2W5KPP6"/>
<evidence type="ECO:0000256" key="1">
    <source>
        <dbReference type="ARBA" id="ARBA00012528"/>
    </source>
</evidence>
<dbReference type="NCBIfam" id="TIGR00254">
    <property type="entry name" value="GGDEF"/>
    <property type="match status" value="1"/>
</dbReference>
<dbReference type="InterPro" id="IPR029787">
    <property type="entry name" value="Nucleotide_cyclase"/>
</dbReference>
<comment type="caution">
    <text evidence="6">The sequence shown here is derived from an EMBL/GenBank/DDBJ whole genome shotgun (WGS) entry which is preliminary data.</text>
</comment>
<dbReference type="PROSITE" id="PS50887">
    <property type="entry name" value="GGDEF"/>
    <property type="match status" value="1"/>
</dbReference>
<feature type="transmembrane region" description="Helical" evidence="3">
    <location>
        <begin position="312"/>
        <end position="337"/>
    </location>
</feature>
<dbReference type="SMART" id="SM00267">
    <property type="entry name" value="GGDEF"/>
    <property type="match status" value="1"/>
</dbReference>
<dbReference type="InterPro" id="IPR000160">
    <property type="entry name" value="GGDEF_dom"/>
</dbReference>
<dbReference type="FunFam" id="3.30.70.270:FF:000001">
    <property type="entry name" value="Diguanylate cyclase domain protein"/>
    <property type="match status" value="1"/>
</dbReference>
<dbReference type="InterPro" id="IPR003660">
    <property type="entry name" value="HAMP_dom"/>
</dbReference>
<dbReference type="Proteomes" id="UP000249577">
    <property type="component" value="Unassembled WGS sequence"/>
</dbReference>
<dbReference type="PROSITE" id="PS50885">
    <property type="entry name" value="HAMP"/>
    <property type="match status" value="1"/>
</dbReference>
<dbReference type="GO" id="GO:0052621">
    <property type="term" value="F:diguanylate cyclase activity"/>
    <property type="evidence" value="ECO:0007669"/>
    <property type="project" value="UniProtKB-EC"/>
</dbReference>
<keyword evidence="3" id="KW-0812">Transmembrane</keyword>
<protein>
    <recommendedName>
        <fullName evidence="1">diguanylate cyclase</fullName>
        <ecNumber evidence="1">2.7.7.65</ecNumber>
    </recommendedName>
</protein>
<dbReference type="Gene3D" id="3.30.70.270">
    <property type="match status" value="1"/>
</dbReference>
<feature type="domain" description="GGDEF" evidence="5">
    <location>
        <begin position="438"/>
        <end position="571"/>
    </location>
</feature>
<dbReference type="CDD" id="cd01949">
    <property type="entry name" value="GGDEF"/>
    <property type="match status" value="1"/>
</dbReference>
<evidence type="ECO:0000259" key="5">
    <source>
        <dbReference type="PROSITE" id="PS50887"/>
    </source>
</evidence>
<proteinExistence type="predicted"/>
<evidence type="ECO:0000259" key="4">
    <source>
        <dbReference type="PROSITE" id="PS50885"/>
    </source>
</evidence>
<dbReference type="InterPro" id="IPR050469">
    <property type="entry name" value="Diguanylate_Cyclase"/>
</dbReference>
<dbReference type="SUPFAM" id="SSF55073">
    <property type="entry name" value="Nucleotide cyclase"/>
    <property type="match status" value="1"/>
</dbReference>